<evidence type="ECO:0000256" key="9">
    <source>
        <dbReference type="PROSITE-ProRule" id="PRU00042"/>
    </source>
</evidence>
<keyword evidence="8" id="KW-0539">Nucleus</keyword>
<dbReference type="FunFam" id="3.30.160.60:FF:000019">
    <property type="entry name" value="GLI family zinc finger 3"/>
    <property type="match status" value="1"/>
</dbReference>
<dbReference type="PROSITE" id="PS00028">
    <property type="entry name" value="ZINC_FINGER_C2H2_1"/>
    <property type="match status" value="2"/>
</dbReference>
<feature type="domain" description="C2H2-type" evidence="11">
    <location>
        <begin position="27"/>
        <end position="56"/>
    </location>
</feature>
<dbReference type="GO" id="GO:0000981">
    <property type="term" value="F:DNA-binding transcription factor activity, RNA polymerase II-specific"/>
    <property type="evidence" value="ECO:0007669"/>
    <property type="project" value="TreeGrafter"/>
</dbReference>
<name>A0AAN8XCA5_HALRR</name>
<feature type="domain" description="C2H2-type" evidence="11">
    <location>
        <begin position="57"/>
        <end position="86"/>
    </location>
</feature>
<evidence type="ECO:0000256" key="4">
    <source>
        <dbReference type="ARBA" id="ARBA00022737"/>
    </source>
</evidence>
<feature type="region of interest" description="Disordered" evidence="10">
    <location>
        <begin position="238"/>
        <end position="264"/>
    </location>
</feature>
<feature type="compositionally biased region" description="Low complexity" evidence="10">
    <location>
        <begin position="238"/>
        <end position="248"/>
    </location>
</feature>
<evidence type="ECO:0000256" key="8">
    <source>
        <dbReference type="ARBA" id="ARBA00023242"/>
    </source>
</evidence>
<keyword evidence="3" id="KW-0479">Metal-binding</keyword>
<dbReference type="Proteomes" id="UP001381693">
    <property type="component" value="Unassembled WGS sequence"/>
</dbReference>
<sequence length="320" mass="35421">FKGCTKAFSRLENLKIHLRSHTGERPYICIYPHCMKAFSNSSDRAKHQRTHLDAKPYVCSVPGCKKRYTDPSSLRKHVKNHSAKEQALAKRKLHSADDDYQGGSPGCLTSTSTMPLDSDNNLMDHNSSTFSDSVVPECGSRGCSALQSPLPCPLPTTLGGDLPDGTGTSRDSGTRIFSGGSRRMGQPFLSYPQHPNQQTLGQNEVIMYSGTDSHPSSQQPLHTKIMLGEDECHQVIYSQQSPRQSQQQIHPTSNRPLYDSPPPPYCQSQQIFSITQEDSATGLPFTMVTSAETLPSYIPSQYNVQQPQHHMQQFSSQHGT</sequence>
<dbReference type="GO" id="GO:0005634">
    <property type="term" value="C:nucleus"/>
    <property type="evidence" value="ECO:0007669"/>
    <property type="project" value="UniProtKB-SubCell"/>
</dbReference>
<dbReference type="PANTHER" id="PTHR45718:SF7">
    <property type="entry name" value="C2H2-TYPE DOMAIN-CONTAINING PROTEIN"/>
    <property type="match status" value="1"/>
</dbReference>
<dbReference type="EMBL" id="JAXCGZ010004696">
    <property type="protein sequence ID" value="KAK7081556.1"/>
    <property type="molecule type" value="Genomic_DNA"/>
</dbReference>
<evidence type="ECO:0000256" key="1">
    <source>
        <dbReference type="ARBA" id="ARBA00004123"/>
    </source>
</evidence>
<evidence type="ECO:0000256" key="2">
    <source>
        <dbReference type="ARBA" id="ARBA00010831"/>
    </source>
</evidence>
<dbReference type="SUPFAM" id="SSF57667">
    <property type="entry name" value="beta-beta-alpha zinc fingers"/>
    <property type="match status" value="2"/>
</dbReference>
<feature type="non-terminal residue" evidence="12">
    <location>
        <position position="1"/>
    </location>
</feature>
<feature type="domain" description="C2H2-type" evidence="11">
    <location>
        <begin position="1"/>
        <end position="26"/>
    </location>
</feature>
<evidence type="ECO:0000256" key="5">
    <source>
        <dbReference type="ARBA" id="ARBA00022771"/>
    </source>
</evidence>
<keyword evidence="13" id="KW-1185">Reference proteome</keyword>
<dbReference type="AlphaFoldDB" id="A0AAN8XCA5"/>
<protein>
    <submittedName>
        <fullName evidence="12">DNA-binding transcription repressor activity, RNA polymerase II-specific</fullName>
    </submittedName>
</protein>
<dbReference type="FunFam" id="3.30.160.60:FF:000359">
    <property type="entry name" value="GLIS family zinc finger 2"/>
    <property type="match status" value="1"/>
</dbReference>
<keyword evidence="7 12" id="KW-0238">DNA-binding</keyword>
<dbReference type="SMART" id="SM00355">
    <property type="entry name" value="ZnF_C2H2"/>
    <property type="match status" value="3"/>
</dbReference>
<evidence type="ECO:0000256" key="6">
    <source>
        <dbReference type="ARBA" id="ARBA00022833"/>
    </source>
</evidence>
<keyword evidence="4" id="KW-0677">Repeat</keyword>
<evidence type="ECO:0000256" key="7">
    <source>
        <dbReference type="ARBA" id="ARBA00023125"/>
    </source>
</evidence>
<comment type="similarity">
    <text evidence="2">Belongs to the GLI C2H2-type zinc-finger protein family.</text>
</comment>
<dbReference type="InterPro" id="IPR036236">
    <property type="entry name" value="Znf_C2H2_sf"/>
</dbReference>
<keyword evidence="5 9" id="KW-0863">Zinc-finger</keyword>
<evidence type="ECO:0000313" key="13">
    <source>
        <dbReference type="Proteomes" id="UP001381693"/>
    </source>
</evidence>
<gene>
    <name evidence="12" type="primary">GLIS1</name>
    <name evidence="12" type="ORF">SK128_024493</name>
</gene>
<evidence type="ECO:0000259" key="11">
    <source>
        <dbReference type="PROSITE" id="PS50157"/>
    </source>
</evidence>
<dbReference type="PROSITE" id="PS50157">
    <property type="entry name" value="ZINC_FINGER_C2H2_2"/>
    <property type="match status" value="3"/>
</dbReference>
<reference evidence="12 13" key="1">
    <citation type="submission" date="2023-11" db="EMBL/GenBank/DDBJ databases">
        <title>Halocaridina rubra genome assembly.</title>
        <authorList>
            <person name="Smith C."/>
        </authorList>
    </citation>
    <scope>NUCLEOTIDE SEQUENCE [LARGE SCALE GENOMIC DNA]</scope>
    <source>
        <strain evidence="12">EP-1</strain>
        <tissue evidence="12">Whole</tissue>
    </source>
</reference>
<dbReference type="GO" id="GO:0000122">
    <property type="term" value="P:negative regulation of transcription by RNA polymerase II"/>
    <property type="evidence" value="ECO:0007669"/>
    <property type="project" value="UniProtKB-ARBA"/>
</dbReference>
<feature type="region of interest" description="Disordered" evidence="10">
    <location>
        <begin position="92"/>
        <end position="128"/>
    </location>
</feature>
<dbReference type="InterPro" id="IPR043359">
    <property type="entry name" value="GLI-like"/>
</dbReference>
<evidence type="ECO:0000256" key="10">
    <source>
        <dbReference type="SAM" id="MobiDB-lite"/>
    </source>
</evidence>
<comment type="caution">
    <text evidence="12">The sequence shown here is derived from an EMBL/GenBank/DDBJ whole genome shotgun (WGS) entry which is preliminary data.</text>
</comment>
<keyword evidence="6" id="KW-0862">Zinc</keyword>
<dbReference type="InterPro" id="IPR013087">
    <property type="entry name" value="Znf_C2H2_type"/>
</dbReference>
<comment type="subcellular location">
    <subcellularLocation>
        <location evidence="1">Nucleus</location>
    </subcellularLocation>
</comment>
<evidence type="ECO:0000313" key="12">
    <source>
        <dbReference type="EMBL" id="KAK7081556.1"/>
    </source>
</evidence>
<dbReference type="GO" id="GO:0000978">
    <property type="term" value="F:RNA polymerase II cis-regulatory region sequence-specific DNA binding"/>
    <property type="evidence" value="ECO:0007669"/>
    <property type="project" value="TreeGrafter"/>
</dbReference>
<organism evidence="12 13">
    <name type="scientific">Halocaridina rubra</name>
    <name type="common">Hawaiian red shrimp</name>
    <dbReference type="NCBI Taxonomy" id="373956"/>
    <lineage>
        <taxon>Eukaryota</taxon>
        <taxon>Metazoa</taxon>
        <taxon>Ecdysozoa</taxon>
        <taxon>Arthropoda</taxon>
        <taxon>Crustacea</taxon>
        <taxon>Multicrustacea</taxon>
        <taxon>Malacostraca</taxon>
        <taxon>Eumalacostraca</taxon>
        <taxon>Eucarida</taxon>
        <taxon>Decapoda</taxon>
        <taxon>Pleocyemata</taxon>
        <taxon>Caridea</taxon>
        <taxon>Atyoidea</taxon>
        <taxon>Atyidae</taxon>
        <taxon>Halocaridina</taxon>
    </lineage>
</organism>
<dbReference type="PANTHER" id="PTHR45718">
    <property type="entry name" value="TRANSCRIPTIONAL ACTIVATOR CUBITUS INTERRUPTUS"/>
    <property type="match status" value="1"/>
</dbReference>
<dbReference type="Gene3D" id="3.30.160.60">
    <property type="entry name" value="Classic Zinc Finger"/>
    <property type="match status" value="3"/>
</dbReference>
<evidence type="ECO:0000256" key="3">
    <source>
        <dbReference type="ARBA" id="ARBA00022723"/>
    </source>
</evidence>
<dbReference type="GO" id="GO:0008270">
    <property type="term" value="F:zinc ion binding"/>
    <property type="evidence" value="ECO:0007669"/>
    <property type="project" value="UniProtKB-KW"/>
</dbReference>
<dbReference type="Pfam" id="PF00096">
    <property type="entry name" value="zf-C2H2"/>
    <property type="match status" value="2"/>
</dbReference>
<accession>A0AAN8XCA5</accession>
<proteinExistence type="inferred from homology"/>
<feature type="compositionally biased region" description="Polar residues" evidence="10">
    <location>
        <begin position="107"/>
        <end position="128"/>
    </location>
</feature>